<dbReference type="Proteomes" id="UP000887578">
    <property type="component" value="Unplaced"/>
</dbReference>
<feature type="coiled-coil region" evidence="1">
    <location>
        <begin position="152"/>
        <end position="193"/>
    </location>
</feature>
<reference evidence="3" key="1">
    <citation type="submission" date="2022-11" db="UniProtKB">
        <authorList>
            <consortium name="WormBaseParasite"/>
        </authorList>
    </citation>
    <scope>IDENTIFICATION</scope>
</reference>
<protein>
    <submittedName>
        <fullName evidence="3">Uncharacterized protein</fullName>
    </submittedName>
</protein>
<keyword evidence="2" id="KW-1185">Reference proteome</keyword>
<dbReference type="AlphaFoldDB" id="A0A914Q7M0"/>
<feature type="coiled-coil region" evidence="1">
    <location>
        <begin position="22"/>
        <end position="56"/>
    </location>
</feature>
<organism evidence="2 3">
    <name type="scientific">Panagrolaimus davidi</name>
    <dbReference type="NCBI Taxonomy" id="227884"/>
    <lineage>
        <taxon>Eukaryota</taxon>
        <taxon>Metazoa</taxon>
        <taxon>Ecdysozoa</taxon>
        <taxon>Nematoda</taxon>
        <taxon>Chromadorea</taxon>
        <taxon>Rhabditida</taxon>
        <taxon>Tylenchina</taxon>
        <taxon>Panagrolaimomorpha</taxon>
        <taxon>Panagrolaimoidea</taxon>
        <taxon>Panagrolaimidae</taxon>
        <taxon>Panagrolaimus</taxon>
    </lineage>
</organism>
<evidence type="ECO:0000256" key="1">
    <source>
        <dbReference type="SAM" id="Coils"/>
    </source>
</evidence>
<name>A0A914Q7M0_9BILA</name>
<evidence type="ECO:0000313" key="3">
    <source>
        <dbReference type="WBParaSite" id="PDA_v2.g27048.t1"/>
    </source>
</evidence>
<evidence type="ECO:0000313" key="2">
    <source>
        <dbReference type="Proteomes" id="UP000887578"/>
    </source>
</evidence>
<proteinExistence type="predicted"/>
<dbReference type="WBParaSite" id="PDA_v2.g27048.t1">
    <property type="protein sequence ID" value="PDA_v2.g27048.t1"/>
    <property type="gene ID" value="PDA_v2.g27048"/>
</dbReference>
<keyword evidence="1" id="KW-0175">Coiled coil</keyword>
<sequence length="233" mass="27606">MKVMDVDEGIDLEATLETTNLLKNECEECKKLEKRLEMIEEKMKNSQRSLDQFNKYRIKYETELDDIRASYELKDDECQQLLHQIDAYLNCPQIASKLPPIAQIHIQNLGEQLRNLEYENTYMHGECIKQRDMREFEAERCKTIESEGKLLMARAEDQESAYKSLRKNFEQKLIELHEDDKQKAEEIKDLENDVSRSIQLFTNILNSPEFGNNEIKQEIQKFLDSEFNVNENL</sequence>
<accession>A0A914Q7M0</accession>